<reference evidence="1" key="1">
    <citation type="submission" date="2012-05" db="EMBL/GenBank/DDBJ databases">
        <authorList>
            <person name="Krishnakumar V."/>
            <person name="Cheung F."/>
            <person name="Xiao Y."/>
            <person name="Chan A."/>
            <person name="Moskal W.A."/>
            <person name="Town C.D."/>
        </authorList>
    </citation>
    <scope>NUCLEOTIDE SEQUENCE</scope>
</reference>
<dbReference type="EMBL" id="BT137006">
    <property type="protein sequence ID" value="AFK36801.1"/>
    <property type="molecule type" value="mRNA"/>
</dbReference>
<sequence length="44" mass="5112">MLTQARKKIGVSAKVDVVLQMSMQKKHHFRKMLVQGKFLNEQAK</sequence>
<dbReference type="AlphaFoldDB" id="I3S959"/>
<accession>I3S959</accession>
<protein>
    <submittedName>
        <fullName evidence="1">Uncharacterized protein</fullName>
    </submittedName>
</protein>
<proteinExistence type="evidence at transcript level"/>
<evidence type="ECO:0000313" key="1">
    <source>
        <dbReference type="EMBL" id="AFK36801.1"/>
    </source>
</evidence>
<name>I3S959_MEDTR</name>
<organism evidence="1">
    <name type="scientific">Medicago truncatula</name>
    <name type="common">Barrel medic</name>
    <name type="synonym">Medicago tribuloides</name>
    <dbReference type="NCBI Taxonomy" id="3880"/>
    <lineage>
        <taxon>Eukaryota</taxon>
        <taxon>Viridiplantae</taxon>
        <taxon>Streptophyta</taxon>
        <taxon>Embryophyta</taxon>
        <taxon>Tracheophyta</taxon>
        <taxon>Spermatophyta</taxon>
        <taxon>Magnoliopsida</taxon>
        <taxon>eudicotyledons</taxon>
        <taxon>Gunneridae</taxon>
        <taxon>Pentapetalae</taxon>
        <taxon>rosids</taxon>
        <taxon>fabids</taxon>
        <taxon>Fabales</taxon>
        <taxon>Fabaceae</taxon>
        <taxon>Papilionoideae</taxon>
        <taxon>50 kb inversion clade</taxon>
        <taxon>NPAAA clade</taxon>
        <taxon>Hologalegina</taxon>
        <taxon>IRL clade</taxon>
        <taxon>Trifolieae</taxon>
        <taxon>Medicago</taxon>
    </lineage>
</organism>